<keyword evidence="1" id="KW-0436">Ligase</keyword>
<accession>A0AAD4NA36</accession>
<keyword evidence="5" id="KW-1185">Reference proteome</keyword>
<proteinExistence type="predicted"/>
<dbReference type="SUPFAM" id="SSF53244">
    <property type="entry name" value="MurD-like peptide ligases, peptide-binding domain"/>
    <property type="match status" value="1"/>
</dbReference>
<dbReference type="GO" id="GO:0005829">
    <property type="term" value="C:cytosol"/>
    <property type="evidence" value="ECO:0007669"/>
    <property type="project" value="TreeGrafter"/>
</dbReference>
<sequence>MKVIQERSVERNCPFLVVPEINEYVWPKSDVRFGIPGKHQMSNVSLALQIARFWLMRSSKLGKNWLMRSSKLDSCSILTNHIADLKGQALNHNRLAYKVPEVFVEALEKCAWPGRSQILREGNISYFLDGAHTPKSLQYCADWFMENSARLEKSEFRSACPLKVLIFHCSGDRDSATLLPFLKDCGIDVALFTPSRLKAVSDKHMDNTNFNQSENAEMKKCLVDVEKWNDIAPNKQALAFSCIEETLSHLKQLANNNSELHVLVTGSLHLVGGVLFFEKPNIAD</sequence>
<dbReference type="GO" id="GO:0004326">
    <property type="term" value="F:tetrahydrofolylpolyglutamate synthase activity"/>
    <property type="evidence" value="ECO:0007669"/>
    <property type="project" value="InterPro"/>
</dbReference>
<dbReference type="GO" id="GO:0005524">
    <property type="term" value="F:ATP binding"/>
    <property type="evidence" value="ECO:0007669"/>
    <property type="project" value="UniProtKB-KW"/>
</dbReference>
<keyword evidence="2" id="KW-0547">Nucleotide-binding</keyword>
<dbReference type="Gene3D" id="3.90.190.20">
    <property type="entry name" value="Mur ligase, C-terminal domain"/>
    <property type="match status" value="1"/>
</dbReference>
<evidence type="ECO:0000256" key="3">
    <source>
        <dbReference type="ARBA" id="ARBA00022840"/>
    </source>
</evidence>
<dbReference type="GO" id="GO:0005739">
    <property type="term" value="C:mitochondrion"/>
    <property type="evidence" value="ECO:0007669"/>
    <property type="project" value="TreeGrafter"/>
</dbReference>
<dbReference type="InterPro" id="IPR036615">
    <property type="entry name" value="Mur_ligase_C_dom_sf"/>
</dbReference>
<dbReference type="PANTHER" id="PTHR11136">
    <property type="entry name" value="FOLYLPOLYGLUTAMATE SYNTHASE-RELATED"/>
    <property type="match status" value="1"/>
</dbReference>
<dbReference type="Proteomes" id="UP001201812">
    <property type="component" value="Unassembled WGS sequence"/>
</dbReference>
<dbReference type="EMBL" id="JAKKPZ010000010">
    <property type="protein sequence ID" value="KAI1716512.1"/>
    <property type="molecule type" value="Genomic_DNA"/>
</dbReference>
<keyword evidence="3" id="KW-0067">ATP-binding</keyword>
<evidence type="ECO:0000256" key="2">
    <source>
        <dbReference type="ARBA" id="ARBA00022741"/>
    </source>
</evidence>
<dbReference type="InterPro" id="IPR001645">
    <property type="entry name" value="Folylpolyglutamate_synth"/>
</dbReference>
<organism evidence="4 5">
    <name type="scientific">Ditylenchus destructor</name>
    <dbReference type="NCBI Taxonomy" id="166010"/>
    <lineage>
        <taxon>Eukaryota</taxon>
        <taxon>Metazoa</taxon>
        <taxon>Ecdysozoa</taxon>
        <taxon>Nematoda</taxon>
        <taxon>Chromadorea</taxon>
        <taxon>Rhabditida</taxon>
        <taxon>Tylenchina</taxon>
        <taxon>Tylenchomorpha</taxon>
        <taxon>Sphaerularioidea</taxon>
        <taxon>Anguinidae</taxon>
        <taxon>Anguininae</taxon>
        <taxon>Ditylenchus</taxon>
    </lineage>
</organism>
<dbReference type="PANTHER" id="PTHR11136:SF5">
    <property type="entry name" value="FOLYLPOLYGLUTAMATE SYNTHASE, MITOCHONDRIAL"/>
    <property type="match status" value="1"/>
</dbReference>
<comment type="caution">
    <text evidence="4">The sequence shown here is derived from an EMBL/GenBank/DDBJ whole genome shotgun (WGS) entry which is preliminary data.</text>
</comment>
<evidence type="ECO:0000256" key="1">
    <source>
        <dbReference type="ARBA" id="ARBA00022598"/>
    </source>
</evidence>
<evidence type="ECO:0000313" key="5">
    <source>
        <dbReference type="Proteomes" id="UP001201812"/>
    </source>
</evidence>
<evidence type="ECO:0000313" key="4">
    <source>
        <dbReference type="EMBL" id="KAI1716512.1"/>
    </source>
</evidence>
<protein>
    <submittedName>
        <fullName evidence="4">Folylpolyglutamate synthase</fullName>
    </submittedName>
</protein>
<gene>
    <name evidence="4" type="ORF">DdX_07572</name>
</gene>
<name>A0AAD4NA36_9BILA</name>
<reference evidence="4" key="1">
    <citation type="submission" date="2022-01" db="EMBL/GenBank/DDBJ databases">
        <title>Genome Sequence Resource for Two Populations of Ditylenchus destructor, the Migratory Endoparasitic Phytonematode.</title>
        <authorList>
            <person name="Zhang H."/>
            <person name="Lin R."/>
            <person name="Xie B."/>
        </authorList>
    </citation>
    <scope>NUCLEOTIDE SEQUENCE</scope>
    <source>
        <strain evidence="4">BazhouSP</strain>
    </source>
</reference>
<dbReference type="AlphaFoldDB" id="A0AAD4NA36"/>